<dbReference type="OrthoDB" id="1442595at2759"/>
<keyword evidence="2" id="KW-1185">Reference proteome</keyword>
<evidence type="ECO:0000313" key="2">
    <source>
        <dbReference type="Proteomes" id="UP000087171"/>
    </source>
</evidence>
<dbReference type="Proteomes" id="UP000087171">
    <property type="component" value="Chromosome Ca2"/>
</dbReference>
<organism evidence="2 3">
    <name type="scientific">Cicer arietinum</name>
    <name type="common">Chickpea</name>
    <name type="synonym">Garbanzo</name>
    <dbReference type="NCBI Taxonomy" id="3827"/>
    <lineage>
        <taxon>Eukaryota</taxon>
        <taxon>Viridiplantae</taxon>
        <taxon>Streptophyta</taxon>
        <taxon>Embryophyta</taxon>
        <taxon>Tracheophyta</taxon>
        <taxon>Spermatophyta</taxon>
        <taxon>Magnoliopsida</taxon>
        <taxon>eudicotyledons</taxon>
        <taxon>Gunneridae</taxon>
        <taxon>Pentapetalae</taxon>
        <taxon>rosids</taxon>
        <taxon>fabids</taxon>
        <taxon>Fabales</taxon>
        <taxon>Fabaceae</taxon>
        <taxon>Papilionoideae</taxon>
        <taxon>50 kb inversion clade</taxon>
        <taxon>NPAAA clade</taxon>
        <taxon>Hologalegina</taxon>
        <taxon>IRL clade</taxon>
        <taxon>Cicereae</taxon>
        <taxon>Cicer</taxon>
    </lineage>
</organism>
<feature type="transmembrane region" description="Helical" evidence="1">
    <location>
        <begin position="6"/>
        <end position="25"/>
    </location>
</feature>
<sequence>MGRREMKNIVMIVVMIMTMVVFDFAKGDDDFLRTNDTKSTIGEIICMGKCAVKCRRVFAIRPVYIACVGACGLLTCHKTLSKEVYDCTTSCASPKFNEADFDDRAVNSIMNTCLESCKSK</sequence>
<reference evidence="2" key="1">
    <citation type="journal article" date="2013" name="Nat. Biotechnol.">
        <title>Draft genome sequence of chickpea (Cicer arietinum) provides a resource for trait improvement.</title>
        <authorList>
            <person name="Varshney R.K."/>
            <person name="Song C."/>
            <person name="Saxena R.K."/>
            <person name="Azam S."/>
            <person name="Yu S."/>
            <person name="Sharpe A.G."/>
            <person name="Cannon S."/>
            <person name="Baek J."/>
            <person name="Rosen B.D."/>
            <person name="Tar'an B."/>
            <person name="Millan T."/>
            <person name="Zhang X."/>
            <person name="Ramsay L.D."/>
            <person name="Iwata A."/>
            <person name="Wang Y."/>
            <person name="Nelson W."/>
            <person name="Farmer A.D."/>
            <person name="Gaur P.M."/>
            <person name="Soderlund C."/>
            <person name="Penmetsa R.V."/>
            <person name="Xu C."/>
            <person name="Bharti A.K."/>
            <person name="He W."/>
            <person name="Winter P."/>
            <person name="Zhao S."/>
            <person name="Hane J.K."/>
            <person name="Carrasquilla-Garcia N."/>
            <person name="Condie J.A."/>
            <person name="Upadhyaya H.D."/>
            <person name="Luo M.C."/>
            <person name="Thudi M."/>
            <person name="Gowda C.L."/>
            <person name="Singh N.P."/>
            <person name="Lichtenzveig J."/>
            <person name="Gali K.K."/>
            <person name="Rubio J."/>
            <person name="Nadarajan N."/>
            <person name="Dolezel J."/>
            <person name="Bansal K.C."/>
            <person name="Xu X."/>
            <person name="Edwards D."/>
            <person name="Zhang G."/>
            <person name="Kahl G."/>
            <person name="Gil J."/>
            <person name="Singh K.B."/>
            <person name="Datta S.K."/>
            <person name="Jackson S.A."/>
            <person name="Wang J."/>
            <person name="Cook D.R."/>
        </authorList>
    </citation>
    <scope>NUCLEOTIDE SEQUENCE [LARGE SCALE GENOMIC DNA]</scope>
    <source>
        <strain evidence="2">cv. CDC Frontier</strain>
    </source>
</reference>
<dbReference type="AlphaFoldDB" id="A0A3Q7YCG0"/>
<keyword evidence="1" id="KW-1133">Transmembrane helix</keyword>
<keyword evidence="1" id="KW-0472">Membrane</keyword>
<gene>
    <name evidence="3" type="primary">LOC113785374</name>
</gene>
<keyword evidence="1" id="KW-0812">Transmembrane</keyword>
<accession>A0A3Q7YCG0</accession>
<protein>
    <submittedName>
        <fullName evidence="3">Uncharacterized protein LOC113785374</fullName>
    </submittedName>
</protein>
<evidence type="ECO:0000313" key="3">
    <source>
        <dbReference type="RefSeq" id="XP_027187405.1"/>
    </source>
</evidence>
<reference evidence="3" key="2">
    <citation type="submission" date="2025-08" db="UniProtKB">
        <authorList>
            <consortium name="RefSeq"/>
        </authorList>
    </citation>
    <scope>IDENTIFICATION</scope>
    <source>
        <tissue evidence="3">Etiolated seedlings</tissue>
    </source>
</reference>
<proteinExistence type="predicted"/>
<name>A0A3Q7YCG0_CICAR</name>
<evidence type="ECO:0000256" key="1">
    <source>
        <dbReference type="SAM" id="Phobius"/>
    </source>
</evidence>
<dbReference type="RefSeq" id="XP_027187405.1">
    <property type="nucleotide sequence ID" value="XM_027331604.1"/>
</dbReference>